<gene>
    <name evidence="1" type="ORF">RDB_LOCUS125062</name>
</gene>
<dbReference type="EMBL" id="CAJMWS010000369">
    <property type="protein sequence ID" value="CAE6438475.1"/>
    <property type="molecule type" value="Genomic_DNA"/>
</dbReference>
<protein>
    <submittedName>
        <fullName evidence="1">Uncharacterized protein</fullName>
    </submittedName>
</protein>
<comment type="caution">
    <text evidence="1">The sequence shown here is derived from an EMBL/GenBank/DDBJ whole genome shotgun (WGS) entry which is preliminary data.</text>
</comment>
<sequence>MHSTKAQLCKLRNHYEIALEKQTKAIFTLGARMRVMFANFRSDFTKFYQLATLKKDTVADILGVVVEVRPVETIISRAISQ</sequence>
<accession>A0A8H2XYZ2</accession>
<organism evidence="1 2">
    <name type="scientific">Rhizoctonia solani</name>
    <dbReference type="NCBI Taxonomy" id="456999"/>
    <lineage>
        <taxon>Eukaryota</taxon>
        <taxon>Fungi</taxon>
        <taxon>Dikarya</taxon>
        <taxon>Basidiomycota</taxon>
        <taxon>Agaricomycotina</taxon>
        <taxon>Agaricomycetes</taxon>
        <taxon>Cantharellales</taxon>
        <taxon>Ceratobasidiaceae</taxon>
        <taxon>Rhizoctonia</taxon>
    </lineage>
</organism>
<evidence type="ECO:0000313" key="1">
    <source>
        <dbReference type="EMBL" id="CAE6438475.1"/>
    </source>
</evidence>
<proteinExistence type="predicted"/>
<dbReference type="AlphaFoldDB" id="A0A8H2XYZ2"/>
<dbReference type="Gene3D" id="2.40.50.140">
    <property type="entry name" value="Nucleic acid-binding proteins"/>
    <property type="match status" value="1"/>
</dbReference>
<dbReference type="Proteomes" id="UP000663846">
    <property type="component" value="Unassembled WGS sequence"/>
</dbReference>
<evidence type="ECO:0000313" key="2">
    <source>
        <dbReference type="Proteomes" id="UP000663846"/>
    </source>
</evidence>
<name>A0A8H2XYZ2_9AGAM</name>
<reference evidence="1" key="1">
    <citation type="submission" date="2021-01" db="EMBL/GenBank/DDBJ databases">
        <authorList>
            <person name="Kaushik A."/>
        </authorList>
    </citation>
    <scope>NUCLEOTIDE SEQUENCE</scope>
    <source>
        <strain evidence="1">AG1-1C</strain>
    </source>
</reference>
<dbReference type="InterPro" id="IPR012340">
    <property type="entry name" value="NA-bd_OB-fold"/>
</dbReference>